<organism evidence="3 4">
    <name type="scientific">Salipiger mangrovisoli</name>
    <dbReference type="NCBI Taxonomy" id="2865933"/>
    <lineage>
        <taxon>Bacteria</taxon>
        <taxon>Pseudomonadati</taxon>
        <taxon>Pseudomonadota</taxon>
        <taxon>Alphaproteobacteria</taxon>
        <taxon>Rhodobacterales</taxon>
        <taxon>Roseobacteraceae</taxon>
        <taxon>Salipiger</taxon>
    </lineage>
</organism>
<proteinExistence type="predicted"/>
<dbReference type="GO" id="GO:0005524">
    <property type="term" value="F:ATP binding"/>
    <property type="evidence" value="ECO:0007669"/>
    <property type="project" value="UniProtKB-KW"/>
</dbReference>
<keyword evidence="1" id="KW-0808">Transferase</keyword>
<feature type="domain" description="Histidine kinase/HSP90-like ATPase" evidence="2">
    <location>
        <begin position="21"/>
        <end position="146"/>
    </location>
</feature>
<dbReference type="CDD" id="cd16936">
    <property type="entry name" value="HATPase_RsbW-like"/>
    <property type="match status" value="1"/>
</dbReference>
<comment type="caution">
    <text evidence="3">The sequence shown here is derived from an EMBL/GenBank/DDBJ whole genome shotgun (WGS) entry which is preliminary data.</text>
</comment>
<reference evidence="3 4" key="1">
    <citation type="journal article" date="2021" name="Int. J. Syst. Evol. Microbiol.">
        <title>Salipiger mangrovisoli sp. nov., isolated from mangrove soil and the proposal for the reclassification of Paraphaeobacter pallidus as Salipiger pallidus comb. nov.</title>
        <authorList>
            <person name="Du J."/>
            <person name="Liu Y."/>
            <person name="Pei T."/>
            <person name="Deng M.R."/>
            <person name="Zhu H."/>
        </authorList>
    </citation>
    <scope>NUCLEOTIDE SEQUENCE [LARGE SCALE GENOMIC DNA]</scope>
    <source>
        <strain evidence="3 4">6D45A</strain>
    </source>
</reference>
<evidence type="ECO:0000313" key="3">
    <source>
        <dbReference type="EMBL" id="MBE9639134.1"/>
    </source>
</evidence>
<dbReference type="PANTHER" id="PTHR35526:SF3">
    <property type="entry name" value="ANTI-SIGMA-F FACTOR RSBW"/>
    <property type="match status" value="1"/>
</dbReference>
<keyword evidence="1" id="KW-0418">Kinase</keyword>
<dbReference type="InterPro" id="IPR050267">
    <property type="entry name" value="Anti-sigma-factor_SerPK"/>
</dbReference>
<dbReference type="InterPro" id="IPR003594">
    <property type="entry name" value="HATPase_dom"/>
</dbReference>
<keyword evidence="3" id="KW-0067">ATP-binding</keyword>
<dbReference type="EMBL" id="JADFFK010000016">
    <property type="protein sequence ID" value="MBE9639134.1"/>
    <property type="molecule type" value="Genomic_DNA"/>
</dbReference>
<dbReference type="Gene3D" id="3.30.565.10">
    <property type="entry name" value="Histidine kinase-like ATPase, C-terminal domain"/>
    <property type="match status" value="1"/>
</dbReference>
<protein>
    <submittedName>
        <fullName evidence="3">ATP-binding protein</fullName>
    </submittedName>
</protein>
<evidence type="ECO:0000259" key="2">
    <source>
        <dbReference type="Pfam" id="PF13581"/>
    </source>
</evidence>
<dbReference type="PANTHER" id="PTHR35526">
    <property type="entry name" value="ANTI-SIGMA-F FACTOR RSBW-RELATED"/>
    <property type="match status" value="1"/>
</dbReference>
<evidence type="ECO:0000313" key="4">
    <source>
        <dbReference type="Proteomes" id="UP000607796"/>
    </source>
</evidence>
<dbReference type="InterPro" id="IPR036890">
    <property type="entry name" value="HATPase_C_sf"/>
</dbReference>
<dbReference type="SUPFAM" id="SSF55874">
    <property type="entry name" value="ATPase domain of HSP90 chaperone/DNA topoisomerase II/histidine kinase"/>
    <property type="match status" value="1"/>
</dbReference>
<keyword evidence="3" id="KW-0547">Nucleotide-binding</keyword>
<accession>A0ABR9X6M5</accession>
<name>A0ABR9X6M5_9RHOB</name>
<keyword evidence="4" id="KW-1185">Reference proteome</keyword>
<gene>
    <name evidence="3" type="ORF">IQ782_19955</name>
</gene>
<dbReference type="Proteomes" id="UP000607796">
    <property type="component" value="Unassembled WGS sequence"/>
</dbReference>
<evidence type="ECO:0000256" key="1">
    <source>
        <dbReference type="ARBA" id="ARBA00022527"/>
    </source>
</evidence>
<sequence>MRYDLHAGTAGTSSRALYAEFTSSTAEVRRVLQRVRGVLDKAGLCRGARDNIELVLAEALNNVAEHAYDAKAPGLIRLCLSLRPGIIGLELRDRGRPMPNLVLPEGRFKPLGGGGDLPEGGFGWFLIRRLSAHVTYRREGGENVLEILMPGRPDSAFGSAY</sequence>
<dbReference type="Pfam" id="PF13581">
    <property type="entry name" value="HATPase_c_2"/>
    <property type="match status" value="1"/>
</dbReference>
<keyword evidence="1" id="KW-0723">Serine/threonine-protein kinase</keyword>